<gene>
    <name evidence="1" type="ORF">SAMN04487935_0550</name>
</gene>
<dbReference type="Proteomes" id="UP000199580">
    <property type="component" value="Unassembled WGS sequence"/>
</dbReference>
<evidence type="ECO:0000313" key="1">
    <source>
        <dbReference type="EMBL" id="SDJ28398.1"/>
    </source>
</evidence>
<reference evidence="1 2" key="1">
    <citation type="submission" date="2016-10" db="EMBL/GenBank/DDBJ databases">
        <authorList>
            <person name="de Groot N.N."/>
        </authorList>
    </citation>
    <scope>NUCLEOTIDE SEQUENCE [LARGE SCALE GENOMIC DNA]</scope>
    <source>
        <strain evidence="1 2">CGMCC 1.10076</strain>
    </source>
</reference>
<sequence length="137" mass="15308">MVYTFHQKTVENELQKLKIDVKIFENVSFKLARLLIVFKFAHIILEASDDLVNFVEDETMDAGEAISQFEIRVTDQGVVFGGRLATAAMTRQFIVAQTATEYYVSFQNISLVVPVPAALFMEDVALQLDGDAAPDSK</sequence>
<dbReference type="AlphaFoldDB" id="A0A1G8SGQ4"/>
<keyword evidence="2" id="KW-1185">Reference proteome</keyword>
<organism evidence="1 2">
    <name type="scientific">Flavobacterium noncentrifugens</name>
    <dbReference type="NCBI Taxonomy" id="1128970"/>
    <lineage>
        <taxon>Bacteria</taxon>
        <taxon>Pseudomonadati</taxon>
        <taxon>Bacteroidota</taxon>
        <taxon>Flavobacteriia</taxon>
        <taxon>Flavobacteriales</taxon>
        <taxon>Flavobacteriaceae</taxon>
        <taxon>Flavobacterium</taxon>
    </lineage>
</organism>
<dbReference type="STRING" id="1128970.SAMN04487935_0550"/>
<name>A0A1G8SGQ4_9FLAO</name>
<evidence type="ECO:0000313" key="2">
    <source>
        <dbReference type="Proteomes" id="UP000199580"/>
    </source>
</evidence>
<protein>
    <submittedName>
        <fullName evidence="1">Uncharacterized protein</fullName>
    </submittedName>
</protein>
<accession>A0A1G8SGQ4</accession>
<dbReference type="EMBL" id="FNEZ01000001">
    <property type="protein sequence ID" value="SDJ28398.1"/>
    <property type="molecule type" value="Genomic_DNA"/>
</dbReference>
<proteinExistence type="predicted"/>